<evidence type="ECO:0000256" key="3">
    <source>
        <dbReference type="ARBA" id="ARBA00022691"/>
    </source>
</evidence>
<keyword evidence="6" id="KW-1185">Reference proteome</keyword>
<keyword evidence="1 5" id="KW-0489">Methyltransferase</keyword>
<dbReference type="InterPro" id="IPR029063">
    <property type="entry name" value="SAM-dependent_MTases_sf"/>
</dbReference>
<dbReference type="Proteomes" id="UP001595696">
    <property type="component" value="Unassembled WGS sequence"/>
</dbReference>
<gene>
    <name evidence="5" type="ORF">ACFO0B_05075</name>
</gene>
<keyword evidence="3" id="KW-0949">S-adenosyl-L-methionine</keyword>
<organism evidence="5 6">
    <name type="scientific">Nocardia jiangsuensis</name>
    <dbReference type="NCBI Taxonomy" id="1691563"/>
    <lineage>
        <taxon>Bacteria</taxon>
        <taxon>Bacillati</taxon>
        <taxon>Actinomycetota</taxon>
        <taxon>Actinomycetes</taxon>
        <taxon>Mycobacteriales</taxon>
        <taxon>Nocardiaceae</taxon>
        <taxon>Nocardia</taxon>
    </lineage>
</organism>
<dbReference type="GO" id="GO:0008168">
    <property type="term" value="F:methyltransferase activity"/>
    <property type="evidence" value="ECO:0007669"/>
    <property type="project" value="UniProtKB-KW"/>
</dbReference>
<dbReference type="Gene3D" id="3.40.50.150">
    <property type="entry name" value="Vaccinia Virus protein VP39"/>
    <property type="match status" value="1"/>
</dbReference>
<evidence type="ECO:0000256" key="2">
    <source>
        <dbReference type="ARBA" id="ARBA00022679"/>
    </source>
</evidence>
<accession>A0ABV8DN56</accession>
<comment type="caution">
    <text evidence="5">The sequence shown here is derived from an EMBL/GenBank/DDBJ whole genome shotgun (WGS) entry which is preliminary data.</text>
</comment>
<keyword evidence="2" id="KW-0808">Transferase</keyword>
<evidence type="ECO:0000256" key="1">
    <source>
        <dbReference type="ARBA" id="ARBA00022603"/>
    </source>
</evidence>
<dbReference type="EMBL" id="JBHSAX010000004">
    <property type="protein sequence ID" value="MFC3961358.1"/>
    <property type="molecule type" value="Genomic_DNA"/>
</dbReference>
<evidence type="ECO:0000313" key="6">
    <source>
        <dbReference type="Proteomes" id="UP001595696"/>
    </source>
</evidence>
<evidence type="ECO:0000259" key="4">
    <source>
        <dbReference type="Pfam" id="PF13649"/>
    </source>
</evidence>
<feature type="domain" description="Methyltransferase" evidence="4">
    <location>
        <begin position="41"/>
        <end position="139"/>
    </location>
</feature>
<dbReference type="GO" id="GO:0032259">
    <property type="term" value="P:methylation"/>
    <property type="evidence" value="ECO:0007669"/>
    <property type="project" value="UniProtKB-KW"/>
</dbReference>
<proteinExistence type="predicted"/>
<name>A0ABV8DN56_9NOCA</name>
<sequence length="215" mass="22822">MTEATQRWDSVYDDDTAPWVIGRPQPAIAELERAGGFTGRVLDIGCGAGEHTILLTARGHDVLGVDFSPSAVGFARRNAEAKGVPEARFAVADALALGPHFAGAYDTVLDSALFHIWGTEPEQRARYVRSLHGVLRPGGVLRLLALSDAEPGFGPRIGADIVRGAFTDGWRLVSLEPARYLGRVTPVVADDVAGLAVSPEGLVDAAAWIAEVERS</sequence>
<dbReference type="PANTHER" id="PTHR43464:SF19">
    <property type="entry name" value="UBIQUINONE BIOSYNTHESIS O-METHYLTRANSFERASE, MITOCHONDRIAL"/>
    <property type="match status" value="1"/>
</dbReference>
<dbReference type="RefSeq" id="WP_378611107.1">
    <property type="nucleotide sequence ID" value="NZ_JBHSAX010000004.1"/>
</dbReference>
<protein>
    <submittedName>
        <fullName evidence="5">Class I SAM-dependent methyltransferase</fullName>
    </submittedName>
</protein>
<dbReference type="PANTHER" id="PTHR43464">
    <property type="entry name" value="METHYLTRANSFERASE"/>
    <property type="match status" value="1"/>
</dbReference>
<dbReference type="Pfam" id="PF13649">
    <property type="entry name" value="Methyltransf_25"/>
    <property type="match status" value="1"/>
</dbReference>
<reference evidence="6" key="1">
    <citation type="journal article" date="2019" name="Int. J. Syst. Evol. Microbiol.">
        <title>The Global Catalogue of Microorganisms (GCM) 10K type strain sequencing project: providing services to taxonomists for standard genome sequencing and annotation.</title>
        <authorList>
            <consortium name="The Broad Institute Genomics Platform"/>
            <consortium name="The Broad Institute Genome Sequencing Center for Infectious Disease"/>
            <person name="Wu L."/>
            <person name="Ma J."/>
        </authorList>
    </citation>
    <scope>NUCLEOTIDE SEQUENCE [LARGE SCALE GENOMIC DNA]</scope>
    <source>
        <strain evidence="6">CGMCC 4.7330</strain>
    </source>
</reference>
<evidence type="ECO:0000313" key="5">
    <source>
        <dbReference type="EMBL" id="MFC3961358.1"/>
    </source>
</evidence>
<dbReference type="CDD" id="cd02440">
    <property type="entry name" value="AdoMet_MTases"/>
    <property type="match status" value="1"/>
</dbReference>
<dbReference type="InterPro" id="IPR041698">
    <property type="entry name" value="Methyltransf_25"/>
</dbReference>
<dbReference type="SUPFAM" id="SSF53335">
    <property type="entry name" value="S-adenosyl-L-methionine-dependent methyltransferases"/>
    <property type="match status" value="1"/>
</dbReference>